<comment type="caution">
    <text evidence="5">The sequence shown here is derived from an EMBL/GenBank/DDBJ whole genome shotgun (WGS) entry which is preliminary data.</text>
</comment>
<organism evidence="5 6">
    <name type="scientific">Legionella brunensis</name>
    <dbReference type="NCBI Taxonomy" id="29422"/>
    <lineage>
        <taxon>Bacteria</taxon>
        <taxon>Pseudomonadati</taxon>
        <taxon>Pseudomonadota</taxon>
        <taxon>Gammaproteobacteria</taxon>
        <taxon>Legionellales</taxon>
        <taxon>Legionellaceae</taxon>
        <taxon>Legionella</taxon>
    </lineage>
</organism>
<keyword evidence="3" id="KW-0812">Transmembrane</keyword>
<keyword evidence="1" id="KW-0479">Metal-binding</keyword>
<dbReference type="CDD" id="cd10917">
    <property type="entry name" value="CE4_NodB_like_6s_7s"/>
    <property type="match status" value="1"/>
</dbReference>
<keyword evidence="3" id="KW-0472">Membrane</keyword>
<dbReference type="InterPro" id="IPR011330">
    <property type="entry name" value="Glyco_hydro/deAcase_b/a-brl"/>
</dbReference>
<reference evidence="5 6" key="1">
    <citation type="submission" date="2015-11" db="EMBL/GenBank/DDBJ databases">
        <title>Genomic analysis of 38 Legionella species identifies large and diverse effector repertoires.</title>
        <authorList>
            <person name="Burstein D."/>
            <person name="Amaro F."/>
            <person name="Zusman T."/>
            <person name="Lifshitz Z."/>
            <person name="Cohen O."/>
            <person name="Gilbert J.A."/>
            <person name="Pupko T."/>
            <person name="Shuman H.A."/>
            <person name="Segal G."/>
        </authorList>
    </citation>
    <scope>NUCLEOTIDE SEQUENCE [LARGE SCALE GENOMIC DNA]</scope>
    <source>
        <strain evidence="5 6">ATCC 43878</strain>
    </source>
</reference>
<keyword evidence="2 5" id="KW-0378">Hydrolase</keyword>
<dbReference type="RefSeq" id="WP_058441270.1">
    <property type="nucleotide sequence ID" value="NZ_CAAAHU010000006.1"/>
</dbReference>
<evidence type="ECO:0000256" key="1">
    <source>
        <dbReference type="ARBA" id="ARBA00022723"/>
    </source>
</evidence>
<dbReference type="AlphaFoldDB" id="A0A0W0SPN5"/>
<dbReference type="PANTHER" id="PTHR10587:SF133">
    <property type="entry name" value="CHITIN DEACETYLASE 1-RELATED"/>
    <property type="match status" value="1"/>
</dbReference>
<dbReference type="InterPro" id="IPR002509">
    <property type="entry name" value="NODB_dom"/>
</dbReference>
<evidence type="ECO:0000256" key="3">
    <source>
        <dbReference type="SAM" id="Phobius"/>
    </source>
</evidence>
<feature type="domain" description="NodB homology" evidence="4">
    <location>
        <begin position="63"/>
        <end position="246"/>
    </location>
</feature>
<dbReference type="GO" id="GO:0046872">
    <property type="term" value="F:metal ion binding"/>
    <property type="evidence" value="ECO:0007669"/>
    <property type="project" value="UniProtKB-KW"/>
</dbReference>
<evidence type="ECO:0000313" key="6">
    <source>
        <dbReference type="Proteomes" id="UP000054742"/>
    </source>
</evidence>
<dbReference type="GO" id="GO:0016020">
    <property type="term" value="C:membrane"/>
    <property type="evidence" value="ECO:0007669"/>
    <property type="project" value="TreeGrafter"/>
</dbReference>
<dbReference type="SUPFAM" id="SSF88713">
    <property type="entry name" value="Glycoside hydrolase/deacetylase"/>
    <property type="match status" value="1"/>
</dbReference>
<dbReference type="OrthoDB" id="276604at2"/>
<dbReference type="PROSITE" id="PS51677">
    <property type="entry name" value="NODB"/>
    <property type="match status" value="1"/>
</dbReference>
<keyword evidence="3" id="KW-1133">Transmembrane helix</keyword>
<dbReference type="InterPro" id="IPR050248">
    <property type="entry name" value="Polysacc_deacetylase_ArnD"/>
</dbReference>
<dbReference type="PANTHER" id="PTHR10587">
    <property type="entry name" value="GLYCOSYL TRANSFERASE-RELATED"/>
    <property type="match status" value="1"/>
</dbReference>
<dbReference type="Gene3D" id="3.20.20.370">
    <property type="entry name" value="Glycoside hydrolase/deacetylase"/>
    <property type="match status" value="1"/>
</dbReference>
<evidence type="ECO:0000313" key="5">
    <source>
        <dbReference type="EMBL" id="KTC84981.1"/>
    </source>
</evidence>
<protein>
    <submittedName>
        <fullName evidence="5">Peptidoglycan-N-acetylglucosamine deacetylase</fullName>
        <ecNumber evidence="5">3.5.1.104</ecNumber>
    </submittedName>
</protein>
<dbReference type="Proteomes" id="UP000054742">
    <property type="component" value="Unassembled WGS sequence"/>
</dbReference>
<dbReference type="EMBL" id="LNXV01000008">
    <property type="protein sequence ID" value="KTC84981.1"/>
    <property type="molecule type" value="Genomic_DNA"/>
</dbReference>
<proteinExistence type="predicted"/>
<accession>A0A0W0SPN5</accession>
<keyword evidence="6" id="KW-1185">Reference proteome</keyword>
<feature type="transmembrane region" description="Helical" evidence="3">
    <location>
        <begin position="6"/>
        <end position="24"/>
    </location>
</feature>
<sequence>MLGRMFLIIFFILLLWAIAMYFIWNDRIKNLSTSNPDVVALSFDDSPDSSSPPDIATYTIKPDTVALTFDDGPTPPYTLEIIKILKDNDVKATFFVLGKNAEQYPELVRQAYQEGNAIACHGLNHLDLTKATMEQVKTEVLGCKKIIKQIIGKSPICYRPAYNKITPAVQKYIESQGMAIIKVEIDSTDWQYLDGNTIINNTLSLIEPQSEITMHDGTSESEDRSSTVKALPALIQKIKTMGLGISRICYP</sequence>
<dbReference type="GO" id="GO:0016810">
    <property type="term" value="F:hydrolase activity, acting on carbon-nitrogen (but not peptide) bonds"/>
    <property type="evidence" value="ECO:0007669"/>
    <property type="project" value="InterPro"/>
</dbReference>
<name>A0A0W0SPN5_9GAMM</name>
<dbReference type="EC" id="3.5.1.104" evidence="5"/>
<evidence type="ECO:0000259" key="4">
    <source>
        <dbReference type="PROSITE" id="PS51677"/>
    </source>
</evidence>
<dbReference type="PATRIC" id="fig|29422.6.peg.1267"/>
<dbReference type="STRING" id="29422.Lbru_1196"/>
<dbReference type="Pfam" id="PF01522">
    <property type="entry name" value="Polysacc_deac_1"/>
    <property type="match status" value="1"/>
</dbReference>
<evidence type="ECO:0000256" key="2">
    <source>
        <dbReference type="ARBA" id="ARBA00022801"/>
    </source>
</evidence>
<gene>
    <name evidence="5" type="primary">pgdA</name>
    <name evidence="5" type="ORF">Lbru_1196</name>
</gene>
<dbReference type="GO" id="GO:0005975">
    <property type="term" value="P:carbohydrate metabolic process"/>
    <property type="evidence" value="ECO:0007669"/>
    <property type="project" value="InterPro"/>
</dbReference>